<accession>A0A1S1M9B9</accession>
<sequence>MNYPPARPAQPYWADVVIRVVGGIVGAIALGVFALGAYMVLSTRLSSNPFADPHGYGLIIGMVLALPCGLLASGTLPLALPRRQWLRAFTIGFVVYLAAAALLIYSAATMPNRPPPCATNPPAPHCKHAP</sequence>
<protein>
    <submittedName>
        <fullName evidence="1">Uncharacterized protein</fullName>
    </submittedName>
</protein>
<dbReference type="RefSeq" id="WP_070941525.1">
    <property type="nucleotide sequence ID" value="NZ_CP050145.1"/>
</dbReference>
<evidence type="ECO:0000313" key="1">
    <source>
        <dbReference type="EMBL" id="OHU79357.1"/>
    </source>
</evidence>
<proteinExistence type="predicted"/>
<dbReference type="AlphaFoldDB" id="A0A1S1M9B9"/>
<keyword evidence="2" id="KW-1185">Reference proteome</keyword>
<gene>
    <name evidence="1" type="ORF">BKG84_14130</name>
</gene>
<dbReference type="EMBL" id="MLIS01000001">
    <property type="protein sequence ID" value="OHU79357.1"/>
    <property type="molecule type" value="Genomic_DNA"/>
</dbReference>
<name>A0A1S1M9B9_MYCCH</name>
<reference evidence="1 2" key="1">
    <citation type="submission" date="2016-10" db="EMBL/GenBank/DDBJ databases">
        <title>Evaluation of Human, Veterinary and Environmental Mycobacterium chelonae Isolates by Core Genome Phylogenomic Analysis, Targeted Gene Comparison, and Anti-microbial Susceptibility Patterns: A Tale of Mistaken Identities.</title>
        <authorList>
            <person name="Fogelson S.B."/>
            <person name="Camus A.C."/>
            <person name="Lorenz W."/>
            <person name="Vasireddy R."/>
            <person name="Vasireddy S."/>
            <person name="Smith T."/>
            <person name="Brown-Elliott B.A."/>
            <person name="Wallace R.J.Jr."/>
            <person name="Hasan N.A."/>
            <person name="Reischl U."/>
            <person name="Sanchez S."/>
        </authorList>
    </citation>
    <scope>NUCLEOTIDE SEQUENCE [LARGE SCALE GENOMIC DNA]</scope>
    <source>
        <strain evidence="1 2">15518</strain>
    </source>
</reference>
<dbReference type="Proteomes" id="UP000179441">
    <property type="component" value="Unassembled WGS sequence"/>
</dbReference>
<evidence type="ECO:0000313" key="2">
    <source>
        <dbReference type="Proteomes" id="UP000179441"/>
    </source>
</evidence>
<organism evidence="1 2">
    <name type="scientific">Mycobacteroides chelonae</name>
    <name type="common">Mycobacterium chelonae</name>
    <dbReference type="NCBI Taxonomy" id="1774"/>
    <lineage>
        <taxon>Bacteria</taxon>
        <taxon>Bacillati</taxon>
        <taxon>Actinomycetota</taxon>
        <taxon>Actinomycetes</taxon>
        <taxon>Mycobacteriales</taxon>
        <taxon>Mycobacteriaceae</taxon>
        <taxon>Mycobacteroides</taxon>
    </lineage>
</organism>
<comment type="caution">
    <text evidence="1">The sequence shown here is derived from an EMBL/GenBank/DDBJ whole genome shotgun (WGS) entry which is preliminary data.</text>
</comment>